<keyword evidence="1" id="KW-0472">Membrane</keyword>
<reference evidence="3 4" key="1">
    <citation type="submission" date="2016-01" db="EMBL/GenBank/DDBJ databases">
        <title>Characterization of the Clostridium difficile lineages that are prevalent in Hong Kong and China.</title>
        <authorList>
            <person name="Kwok J.S.-L."/>
            <person name="Lam W.-Y."/>
            <person name="Ip M."/>
            <person name="Chan T.-F."/>
            <person name="Hawkey P.M."/>
            <person name="Tsui S.K.-W."/>
        </authorList>
    </citation>
    <scope>NUCLEOTIDE SEQUENCE [LARGE SCALE GENOMIC DNA]</scope>
    <source>
        <strain evidence="3 4">300064</strain>
    </source>
</reference>
<dbReference type="Pfam" id="PF13308">
    <property type="entry name" value="YARHG"/>
    <property type="match status" value="1"/>
</dbReference>
<accession>A0A2S7F7V9</accession>
<dbReference type="SMART" id="SM01324">
    <property type="entry name" value="YARHG"/>
    <property type="match status" value="1"/>
</dbReference>
<evidence type="ECO:0000259" key="2">
    <source>
        <dbReference type="SMART" id="SM01324"/>
    </source>
</evidence>
<organism evidence="3 4">
    <name type="scientific">Clostridium butyricum</name>
    <dbReference type="NCBI Taxonomy" id="1492"/>
    <lineage>
        <taxon>Bacteria</taxon>
        <taxon>Bacillati</taxon>
        <taxon>Bacillota</taxon>
        <taxon>Clostridia</taxon>
        <taxon>Eubacteriales</taxon>
        <taxon>Clostridiaceae</taxon>
        <taxon>Clostridium</taxon>
    </lineage>
</organism>
<dbReference type="RefSeq" id="WP_043662574.1">
    <property type="nucleotide sequence ID" value="NZ_JSEG01000004.1"/>
</dbReference>
<evidence type="ECO:0000256" key="1">
    <source>
        <dbReference type="SAM" id="Phobius"/>
    </source>
</evidence>
<keyword evidence="1" id="KW-0812">Transmembrane</keyword>
<name>A0A2S7F7V9_CLOBU</name>
<keyword evidence="1" id="KW-1133">Transmembrane helix</keyword>
<dbReference type="Pfam" id="PF13240">
    <property type="entry name" value="Zn_Ribbon_1"/>
    <property type="match status" value="1"/>
</dbReference>
<protein>
    <recommendedName>
        <fullName evidence="2">YARHG domain-containing protein</fullName>
    </recommendedName>
</protein>
<feature type="transmembrane region" description="Helical" evidence="1">
    <location>
        <begin position="99"/>
        <end position="119"/>
    </location>
</feature>
<dbReference type="Proteomes" id="UP000238081">
    <property type="component" value="Unassembled WGS sequence"/>
</dbReference>
<dbReference type="InterPro" id="IPR026870">
    <property type="entry name" value="Zinc_ribbon_dom"/>
</dbReference>
<sequence length="507" mass="58187">MKFCTKCGAVIEDDAKFCNKCGNKIIPDEKVIDDTLTDIQGIIIDENNSGEEESECKKDIISDYKSDNEVLLFRDENIQKTQNEYKGKELKSYKSNKKIWIKIVCGIVLLIVIFCGVFFNKIRGTYYIMKCKNSYIDQEKLNYATKAVTTLENDESKELLKDILINMSKNNLSEAEVKLNEISSLLTESDYRNISVKIKEKKIDELSRSSQYEEVFSEFIELDKLGEDFRKNQHYDEVMLNVIAKLTGTSLKNNKNDLMEDNCITYDDFDGDNYDEIIQSKESTSRNGRDVKVILYKVEDGKYKQADVNILDNCANSEVQGVYQYADKCNGVFIGYTNYIGDVGATSVYSVKNGKLSNKGTVAGKNITRPEDINNDGIYEIKSTSISYATSRAKETTKWYMIHDDGSMPTELNNTSDSSDLEEYIFPDSNKAYLTDDQLKGLNKDELALARNEIFARHGYSFKEEPFKSYFLQKKWYTSNPSYDGSDSTLNEYEIANYKAIQYWENR</sequence>
<dbReference type="AlphaFoldDB" id="A0A2S7F7V9"/>
<comment type="caution">
    <text evidence="3">The sequence shown here is derived from an EMBL/GenBank/DDBJ whole genome shotgun (WGS) entry which is preliminary data.</text>
</comment>
<dbReference type="PANTHER" id="PTHR40038:SF1">
    <property type="entry name" value="MEMBRANE-ASSOCIATED PROTEIN TCAA"/>
    <property type="match status" value="1"/>
</dbReference>
<dbReference type="PANTHER" id="PTHR40038">
    <property type="entry name" value="MEMBRANE-ASSOCIATED PROTEIN TCAA"/>
    <property type="match status" value="1"/>
</dbReference>
<dbReference type="InterPro" id="IPR038434">
    <property type="entry name" value="YARHG_sf"/>
</dbReference>
<evidence type="ECO:0000313" key="4">
    <source>
        <dbReference type="Proteomes" id="UP000238081"/>
    </source>
</evidence>
<proteinExistence type="predicted"/>
<dbReference type="Gene3D" id="1.20.58.1690">
    <property type="match status" value="1"/>
</dbReference>
<dbReference type="EMBL" id="LRDH01000129">
    <property type="protein sequence ID" value="PPV12984.1"/>
    <property type="molecule type" value="Genomic_DNA"/>
</dbReference>
<feature type="domain" description="YARHG" evidence="2">
    <location>
        <begin position="422"/>
        <end position="506"/>
    </location>
</feature>
<dbReference type="InterPro" id="IPR025582">
    <property type="entry name" value="YARHG_dom"/>
</dbReference>
<evidence type="ECO:0000313" key="3">
    <source>
        <dbReference type="EMBL" id="PPV12984.1"/>
    </source>
</evidence>
<gene>
    <name evidence="3" type="ORF">AWN73_04290</name>
</gene>